<evidence type="ECO:0000256" key="1">
    <source>
        <dbReference type="ARBA" id="ARBA00022679"/>
    </source>
</evidence>
<dbReference type="GO" id="GO:0016757">
    <property type="term" value="F:glycosyltransferase activity"/>
    <property type="evidence" value="ECO:0007669"/>
    <property type="project" value="TreeGrafter"/>
</dbReference>
<proteinExistence type="predicted"/>
<dbReference type="PANTHER" id="PTHR46401:SF2">
    <property type="entry name" value="GLYCOSYLTRANSFERASE WBBK-RELATED"/>
    <property type="match status" value="1"/>
</dbReference>
<name>A0A3R9MDJ0_9BACT</name>
<evidence type="ECO:0000313" key="2">
    <source>
        <dbReference type="EMBL" id="RSK43299.1"/>
    </source>
</evidence>
<organism evidence="2 3">
    <name type="scientific">Hymenobacter perfusus</name>
    <dbReference type="NCBI Taxonomy" id="1236770"/>
    <lineage>
        <taxon>Bacteria</taxon>
        <taxon>Pseudomonadati</taxon>
        <taxon>Bacteroidota</taxon>
        <taxon>Cytophagia</taxon>
        <taxon>Cytophagales</taxon>
        <taxon>Hymenobacteraceae</taxon>
        <taxon>Hymenobacter</taxon>
    </lineage>
</organism>
<dbReference type="CDD" id="cd03801">
    <property type="entry name" value="GT4_PimA-like"/>
    <property type="match status" value="1"/>
</dbReference>
<evidence type="ECO:0000313" key="3">
    <source>
        <dbReference type="Proteomes" id="UP000270291"/>
    </source>
</evidence>
<reference evidence="2 3" key="1">
    <citation type="submission" date="2018-12" db="EMBL/GenBank/DDBJ databases">
        <authorList>
            <person name="Feng G."/>
            <person name="Zhu H."/>
        </authorList>
    </citation>
    <scope>NUCLEOTIDE SEQUENCE [LARGE SCALE GENOMIC DNA]</scope>
    <source>
        <strain evidence="2 3">LMG 26000</strain>
    </source>
</reference>
<gene>
    <name evidence="2" type="ORF">EI293_10330</name>
</gene>
<dbReference type="Gene3D" id="3.40.50.2000">
    <property type="entry name" value="Glycogen Phosphorylase B"/>
    <property type="match status" value="2"/>
</dbReference>
<dbReference type="SUPFAM" id="SSF53756">
    <property type="entry name" value="UDP-Glycosyltransferase/glycogen phosphorylase"/>
    <property type="match status" value="1"/>
</dbReference>
<keyword evidence="3" id="KW-1185">Reference proteome</keyword>
<dbReference type="Pfam" id="PF13692">
    <property type="entry name" value="Glyco_trans_1_4"/>
    <property type="match status" value="1"/>
</dbReference>
<comment type="caution">
    <text evidence="2">The sequence shown here is derived from an EMBL/GenBank/DDBJ whole genome shotgun (WGS) entry which is preliminary data.</text>
</comment>
<sequence length="409" mass="45921">MTPQPRRLRIAFLTATNPHDRRAWSGLHYMLGQTLEKHVGDVEYLGPVSLRYLFALGDRLNKVIGWLTGGKRYHYSISVLVSKIYGLIFGARLQGRRFDVIFAPAAYTELAYLRTNIPIVYCGDSTITQLIDYYAGLSNLLPVSKRELAHIEQRAINKASLLLFSSRWAAQSAVQDFGATRRNVLVQPFGANMAQVLPRATVLQPKRTSTCHLLFVGVEWGRKGGEIAFETLLELRQSGIDAHLTICGCVPPTGFEHENLTVIPFLDKNDPQQREQLDNLYLAADFFLLPTRAECAAIVFCEASAFGLPSFTTDTGGIAEFVEEGVNGYRLSLAARGREFAAAIKPIFEDPARYARLCASSRQLFEQRLNWDVWGYSVKRVLENRFMPAAAAFVPRWSRTYQLAGNQNF</sequence>
<dbReference type="PANTHER" id="PTHR46401">
    <property type="entry name" value="GLYCOSYLTRANSFERASE WBBK-RELATED"/>
    <property type="match status" value="1"/>
</dbReference>
<dbReference type="EMBL" id="RWIU01000003">
    <property type="protein sequence ID" value="RSK43299.1"/>
    <property type="molecule type" value="Genomic_DNA"/>
</dbReference>
<accession>A0A3R9MDJ0</accession>
<dbReference type="OrthoDB" id="7560678at2"/>
<protein>
    <submittedName>
        <fullName evidence="2">Glycosyltransferase</fullName>
    </submittedName>
</protein>
<dbReference type="RefSeq" id="WP_125437307.1">
    <property type="nucleotide sequence ID" value="NZ_RWIU01000003.1"/>
</dbReference>
<keyword evidence="1 2" id="KW-0808">Transferase</keyword>
<dbReference type="AlphaFoldDB" id="A0A3R9MDJ0"/>
<dbReference type="Proteomes" id="UP000270291">
    <property type="component" value="Unassembled WGS sequence"/>
</dbReference>
<dbReference type="GO" id="GO:0009103">
    <property type="term" value="P:lipopolysaccharide biosynthetic process"/>
    <property type="evidence" value="ECO:0007669"/>
    <property type="project" value="TreeGrafter"/>
</dbReference>